<evidence type="ECO:0000256" key="7">
    <source>
        <dbReference type="ARBA" id="ARBA00023136"/>
    </source>
</evidence>
<evidence type="ECO:0000256" key="1">
    <source>
        <dbReference type="ARBA" id="ARBA00004236"/>
    </source>
</evidence>
<proteinExistence type="predicted"/>
<keyword evidence="6" id="KW-0051">Antiviral defense</keyword>
<dbReference type="Proteomes" id="UP000193104">
    <property type="component" value="Unassembled WGS sequence"/>
</dbReference>
<dbReference type="RefSeq" id="WP_128602260.1">
    <property type="nucleotide sequence ID" value="NZ_MLFS01000049.1"/>
</dbReference>
<feature type="transmembrane region" description="Helical" evidence="8">
    <location>
        <begin position="157"/>
        <end position="177"/>
    </location>
</feature>
<feature type="transmembrane region" description="Helical" evidence="8">
    <location>
        <begin position="61"/>
        <end position="85"/>
    </location>
</feature>
<evidence type="ECO:0000313" key="10">
    <source>
        <dbReference type="EMBL" id="ORM71405.1"/>
    </source>
</evidence>
<evidence type="ECO:0000313" key="11">
    <source>
        <dbReference type="Proteomes" id="UP000193104"/>
    </source>
</evidence>
<keyword evidence="4" id="KW-0547">Nucleotide-binding</keyword>
<comment type="subcellular location">
    <subcellularLocation>
        <location evidence="1">Cell membrane</location>
    </subcellularLocation>
</comment>
<sequence>MDIEKNKERIKLQFDVIKRTDGYISTTNNKAALLLAANGALATIFTNKISEFSNLFGKSDAYSLVFFVFIFLISSSILLSISYSLKSIVPDMRTSTLEDANALSNISFVYISRNSDYKEYYNKFKSVSEDEILIDMCEQSYILSNIAKVKFNHFSSAVGWSKFAFVVIIILVILKFIDYINGVFA</sequence>
<evidence type="ECO:0000256" key="3">
    <source>
        <dbReference type="ARBA" id="ARBA00022692"/>
    </source>
</evidence>
<accession>A0A1X1D401</accession>
<protein>
    <recommendedName>
        <fullName evidence="9">Pycsar effector protein domain-containing protein</fullName>
    </recommendedName>
</protein>
<evidence type="ECO:0000256" key="8">
    <source>
        <dbReference type="SAM" id="Phobius"/>
    </source>
</evidence>
<dbReference type="AlphaFoldDB" id="A0A1X1D401"/>
<reference evidence="10 11" key="1">
    <citation type="journal article" date="2017" name="Antonie Van Leeuwenhoek">
        <title>Phylogenomic resolution of the bacterial genus Pantoea and its relationship with Erwinia and Tatumella.</title>
        <authorList>
            <person name="Palmer M."/>
            <person name="Steenkamp E.T."/>
            <person name="Coetzee M.P."/>
            <person name="Chan W.Y."/>
            <person name="van Zyl E."/>
            <person name="De Maayer P."/>
            <person name="Coutinho T.A."/>
            <person name="Blom J."/>
            <person name="Smits T.H."/>
            <person name="Duffy B."/>
            <person name="Venter S.N."/>
        </authorList>
    </citation>
    <scope>NUCLEOTIDE SEQUENCE [LARGE SCALE GENOMIC DNA]</scope>
    <source>
        <strain evidence="10 11">LMG 26277</strain>
    </source>
</reference>
<feature type="transmembrane region" description="Helical" evidence="8">
    <location>
        <begin position="31"/>
        <end position="49"/>
    </location>
</feature>
<keyword evidence="7 8" id="KW-0472">Membrane</keyword>
<evidence type="ECO:0000256" key="5">
    <source>
        <dbReference type="ARBA" id="ARBA00022989"/>
    </source>
</evidence>
<keyword evidence="3 8" id="KW-0812">Transmembrane</keyword>
<keyword evidence="11" id="KW-1185">Reference proteome</keyword>
<evidence type="ECO:0000256" key="6">
    <source>
        <dbReference type="ARBA" id="ARBA00023118"/>
    </source>
</evidence>
<evidence type="ECO:0000259" key="9">
    <source>
        <dbReference type="Pfam" id="PF18967"/>
    </source>
</evidence>
<dbReference type="EMBL" id="MLFS01000049">
    <property type="protein sequence ID" value="ORM71405.1"/>
    <property type="molecule type" value="Genomic_DNA"/>
</dbReference>
<organism evidence="10 11">
    <name type="scientific">Pantoea wallisii</name>
    <dbReference type="NCBI Taxonomy" id="1076551"/>
    <lineage>
        <taxon>Bacteria</taxon>
        <taxon>Pseudomonadati</taxon>
        <taxon>Pseudomonadota</taxon>
        <taxon>Gammaproteobacteria</taxon>
        <taxon>Enterobacterales</taxon>
        <taxon>Erwiniaceae</taxon>
        <taxon>Pantoea</taxon>
    </lineage>
</organism>
<dbReference type="Pfam" id="PF18967">
    <property type="entry name" value="PycTM"/>
    <property type="match status" value="1"/>
</dbReference>
<gene>
    <name evidence="10" type="ORF">HA48_16025</name>
</gene>
<feature type="domain" description="Pycsar effector protein" evidence="9">
    <location>
        <begin position="16"/>
        <end position="173"/>
    </location>
</feature>
<dbReference type="InterPro" id="IPR043760">
    <property type="entry name" value="PycTM_dom"/>
</dbReference>
<keyword evidence="5 8" id="KW-1133">Transmembrane helix</keyword>
<keyword evidence="2" id="KW-1003">Cell membrane</keyword>
<comment type="caution">
    <text evidence="10">The sequence shown here is derived from an EMBL/GenBank/DDBJ whole genome shotgun (WGS) entry which is preliminary data.</text>
</comment>
<evidence type="ECO:0000256" key="2">
    <source>
        <dbReference type="ARBA" id="ARBA00022475"/>
    </source>
</evidence>
<name>A0A1X1D401_9GAMM</name>
<evidence type="ECO:0000256" key="4">
    <source>
        <dbReference type="ARBA" id="ARBA00022741"/>
    </source>
</evidence>